<organism evidence="1 2">
    <name type="scientific">Persea americana</name>
    <name type="common">Avocado</name>
    <dbReference type="NCBI Taxonomy" id="3435"/>
    <lineage>
        <taxon>Eukaryota</taxon>
        <taxon>Viridiplantae</taxon>
        <taxon>Streptophyta</taxon>
        <taxon>Embryophyta</taxon>
        <taxon>Tracheophyta</taxon>
        <taxon>Spermatophyta</taxon>
        <taxon>Magnoliopsida</taxon>
        <taxon>Magnoliidae</taxon>
        <taxon>Laurales</taxon>
        <taxon>Lauraceae</taxon>
        <taxon>Persea</taxon>
    </lineage>
</organism>
<protein>
    <submittedName>
        <fullName evidence="1">Uncharacterized protein</fullName>
    </submittedName>
</protein>
<name>A0ACC2KFT3_PERAE</name>
<evidence type="ECO:0000313" key="2">
    <source>
        <dbReference type="Proteomes" id="UP001234297"/>
    </source>
</evidence>
<reference evidence="1 2" key="1">
    <citation type="journal article" date="2022" name="Hortic Res">
        <title>A haplotype resolved chromosomal level avocado genome allows analysis of novel avocado genes.</title>
        <authorList>
            <person name="Nath O."/>
            <person name="Fletcher S.J."/>
            <person name="Hayward A."/>
            <person name="Shaw L.M."/>
            <person name="Masouleh A.K."/>
            <person name="Furtado A."/>
            <person name="Henry R.J."/>
            <person name="Mitter N."/>
        </authorList>
    </citation>
    <scope>NUCLEOTIDE SEQUENCE [LARGE SCALE GENOMIC DNA]</scope>
    <source>
        <strain evidence="2">cv. Hass</strain>
    </source>
</reference>
<evidence type="ECO:0000313" key="1">
    <source>
        <dbReference type="EMBL" id="KAJ8619991.1"/>
    </source>
</evidence>
<comment type="caution">
    <text evidence="1">The sequence shown here is derived from an EMBL/GenBank/DDBJ whole genome shotgun (WGS) entry which is preliminary data.</text>
</comment>
<proteinExistence type="predicted"/>
<keyword evidence="2" id="KW-1185">Reference proteome</keyword>
<accession>A0ACC2KFT3</accession>
<gene>
    <name evidence="1" type="ORF">MRB53_028520</name>
</gene>
<sequence length="134" mass="15135">MNNNNGNNGRGNGHHQGDGVNQVPLGGNLLDRFKKIGLLPFSGTTDPEVAEKWIKQVNKTFLAMNCSEDQKLPLTTFILQGEAEHWYEALVIGYRTARRSLTWVEFERELMTSLFQSMCGIERSENSKTFSRAV</sequence>
<dbReference type="EMBL" id="CM056817">
    <property type="protein sequence ID" value="KAJ8619991.1"/>
    <property type="molecule type" value="Genomic_DNA"/>
</dbReference>
<dbReference type="Proteomes" id="UP001234297">
    <property type="component" value="Chromosome 9"/>
</dbReference>